<organism evidence="3 4">
    <name type="scientific">Arenimonas soli</name>
    <dbReference type="NCBI Taxonomy" id="2269504"/>
    <lineage>
        <taxon>Bacteria</taxon>
        <taxon>Pseudomonadati</taxon>
        <taxon>Pseudomonadota</taxon>
        <taxon>Gammaproteobacteria</taxon>
        <taxon>Lysobacterales</taxon>
        <taxon>Lysobacteraceae</taxon>
        <taxon>Arenimonas</taxon>
    </lineage>
</organism>
<comment type="caution">
    <text evidence="3">The sequence shown here is derived from an EMBL/GenBank/DDBJ whole genome shotgun (WGS) entry which is preliminary data.</text>
</comment>
<dbReference type="InterPro" id="IPR012337">
    <property type="entry name" value="RNaseH-like_sf"/>
</dbReference>
<dbReference type="PANTHER" id="PTHR38462:SF1">
    <property type="entry name" value="YPRB RIBONUCLEASE H-LIKE DOMAIN-CONTAINING PROTEIN"/>
    <property type="match status" value="1"/>
</dbReference>
<dbReference type="EMBL" id="BMKC01000002">
    <property type="protein sequence ID" value="GGA81636.1"/>
    <property type="molecule type" value="Genomic_DNA"/>
</dbReference>
<evidence type="ECO:0000259" key="2">
    <source>
        <dbReference type="Pfam" id="PF13482"/>
    </source>
</evidence>
<evidence type="ECO:0000313" key="4">
    <source>
        <dbReference type="Proteomes" id="UP000623419"/>
    </source>
</evidence>
<gene>
    <name evidence="3" type="ORF">GCM10011521_19980</name>
</gene>
<dbReference type="SUPFAM" id="SSF53098">
    <property type="entry name" value="Ribonuclease H-like"/>
    <property type="match status" value="1"/>
</dbReference>
<dbReference type="InterPro" id="IPR036397">
    <property type="entry name" value="RNaseH_sf"/>
</dbReference>
<name>A0ABQ1HLW3_9GAMM</name>
<evidence type="ECO:0000313" key="3">
    <source>
        <dbReference type="EMBL" id="GGA81636.1"/>
    </source>
</evidence>
<reference evidence="4" key="1">
    <citation type="journal article" date="2019" name="Int. J. Syst. Evol. Microbiol.">
        <title>The Global Catalogue of Microorganisms (GCM) 10K type strain sequencing project: providing services to taxonomists for standard genome sequencing and annotation.</title>
        <authorList>
            <consortium name="The Broad Institute Genomics Platform"/>
            <consortium name="The Broad Institute Genome Sequencing Center for Infectious Disease"/>
            <person name="Wu L."/>
            <person name="Ma J."/>
        </authorList>
    </citation>
    <scope>NUCLEOTIDE SEQUENCE [LARGE SCALE GENOMIC DNA]</scope>
    <source>
        <strain evidence="4">CGMCC 1.15905</strain>
    </source>
</reference>
<dbReference type="PANTHER" id="PTHR38462">
    <property type="entry name" value="EXONUCLEASE-LIKE PROTEIN"/>
    <property type="match status" value="1"/>
</dbReference>
<evidence type="ECO:0000256" key="1">
    <source>
        <dbReference type="SAM" id="MobiDB-lite"/>
    </source>
</evidence>
<dbReference type="RefSeq" id="WP_425489100.1">
    <property type="nucleotide sequence ID" value="NZ_BMKC01000002.1"/>
</dbReference>
<dbReference type="Pfam" id="PF13482">
    <property type="entry name" value="RNase_H_2"/>
    <property type="match status" value="1"/>
</dbReference>
<protein>
    <recommendedName>
        <fullName evidence="2">YprB ribonuclease H-like domain-containing protein</fullName>
    </recommendedName>
</protein>
<accession>A0ABQ1HLW3</accession>
<sequence>MSAALAQRLRQLQKDAGQAAVVPRPVADARPRPEVPESIRRLLGLRTRASLRAVAASRPPDRHLPGDEIAPGLRYLESQHESPTLPDVLDVSFAKNFDTVSPSQLLCFDTETTGLAGGTGTRAFMIGCADRVDGQLRIRQLMTTTMAAEHAMLEVFAGWLQPDTVLVSYNGRSYDAPLLKTRYRLARMPCPITPLAHLDLLHPVRRRYRGLWENCRLATVERQLLKVLREDDLPGSEAPRAWRDYLNGGPATDLRRVLAHNHTDVRSLMQLLARLAANEASTIPPCPSRSRT</sequence>
<feature type="domain" description="YprB ribonuclease H-like" evidence="2">
    <location>
        <begin position="106"/>
        <end position="275"/>
    </location>
</feature>
<keyword evidence="4" id="KW-1185">Reference proteome</keyword>
<dbReference type="InterPro" id="IPR038720">
    <property type="entry name" value="YprB_RNase_H-like_dom"/>
</dbReference>
<dbReference type="Gene3D" id="3.30.420.10">
    <property type="entry name" value="Ribonuclease H-like superfamily/Ribonuclease H"/>
    <property type="match status" value="1"/>
</dbReference>
<proteinExistence type="predicted"/>
<dbReference type="Proteomes" id="UP000623419">
    <property type="component" value="Unassembled WGS sequence"/>
</dbReference>
<feature type="region of interest" description="Disordered" evidence="1">
    <location>
        <begin position="14"/>
        <end position="35"/>
    </location>
</feature>